<organism evidence="2 3">
    <name type="scientific">Parachlamydia acanthamoebae</name>
    <dbReference type="NCBI Taxonomy" id="83552"/>
    <lineage>
        <taxon>Bacteria</taxon>
        <taxon>Pseudomonadati</taxon>
        <taxon>Chlamydiota</taxon>
        <taxon>Chlamydiia</taxon>
        <taxon>Parachlamydiales</taxon>
        <taxon>Parachlamydiaceae</taxon>
        <taxon>Parachlamydia</taxon>
    </lineage>
</organism>
<evidence type="ECO:0000313" key="3">
    <source>
        <dbReference type="Proteomes" id="UP000031307"/>
    </source>
</evidence>
<keyword evidence="1" id="KW-0472">Membrane</keyword>
<comment type="caution">
    <text evidence="2">The sequence shown here is derived from an EMBL/GenBank/DDBJ whole genome shotgun (WGS) entry which is preliminary data.</text>
</comment>
<sequence length="771" mass="88265">MIFLSFVIIIFINFFIDSTFFFGVLMTSPSIDRNGNFGKTFQYHSQKFDRYRKGLKNYSGSFVKIQKKQDPTKFKTISSQEAVLKLLKSYQKLGQYEHLKKSSHRKNMQEALGNTKLKKDFPVRKIVFKIKQFTIELLSSLAAWRGVLKIPEPVLMIQVGTSEAMNLSFQASTPADFPHKVNVYHIENSSFLSNTEKMLQQLEAKEGKLEVIEGKVRCVFAASENIDELIVTTEYRGLQGNTFRLYMEENIVVLKQKLNQHSEKFVSLWDFEQLKRNEITVLLKNNSGFFDENETSKDGGYALSDLRHSQTLRMLSSVSFRALEIELKAIKEGLEITHKVKDYQPEKINEFLFFYHSTNMTYDSETTIKELIQKIKQSKNEGHHGEPGHLLMHSLIEQFLTTEVNKKDREIFEAIRDRIQDQIDLDNDEFAFLKCLALCAGIEKRQIDEKAKSIADKILAKIDKYTEVGELIRGGWYDSPNSGHYISIEAIREGDHYLFHIANAGQGANDIHRPLFEQDSNGMRIAAIDKGIVIKTFKADKATAKEIIKNVLIFAAVTQEKEGAINKFYEIFEHAQICEDYSLPPRGFQKIGNCVVNNQQECFIHICQRLGNTEAANVFMKWLENSIYKEADNYPALKEALKHKESKSNIRPLNRGSSQLILVESKSGKKHVIPQGIAEGQPFKDLTLGCRGDVLADKNPSTCLFNQHALLAFKEGEYYLSRHPKCDLTAELNLIRNALKTSLQYSDESFFGIKLWSGDRIQLNDLELVVA</sequence>
<evidence type="ECO:0000313" key="2">
    <source>
        <dbReference type="EMBL" id="KIA77857.1"/>
    </source>
</evidence>
<evidence type="ECO:0000256" key="1">
    <source>
        <dbReference type="SAM" id="Phobius"/>
    </source>
</evidence>
<dbReference type="Proteomes" id="UP000031307">
    <property type="component" value="Unassembled WGS sequence"/>
</dbReference>
<keyword evidence="1" id="KW-0812">Transmembrane</keyword>
<keyword evidence="1" id="KW-1133">Transmembrane helix</keyword>
<gene>
    <name evidence="2" type="ORF">DB43_FM00090</name>
</gene>
<dbReference type="EMBL" id="JSAM01000057">
    <property type="protein sequence ID" value="KIA77857.1"/>
    <property type="molecule type" value="Genomic_DNA"/>
</dbReference>
<protein>
    <submittedName>
        <fullName evidence="2">Uncharacterized protein</fullName>
    </submittedName>
</protein>
<accession>A0A0C1E9J7</accession>
<reference evidence="2 3" key="1">
    <citation type="journal article" date="2014" name="Mol. Biol. Evol.">
        <title>Massive expansion of Ubiquitination-related gene families within the Chlamydiae.</title>
        <authorList>
            <person name="Domman D."/>
            <person name="Collingro A."/>
            <person name="Lagkouvardos I."/>
            <person name="Gehre L."/>
            <person name="Weinmaier T."/>
            <person name="Rattei T."/>
            <person name="Subtil A."/>
            <person name="Horn M."/>
        </authorList>
    </citation>
    <scope>NUCLEOTIDE SEQUENCE [LARGE SCALE GENOMIC DNA]</scope>
    <source>
        <strain evidence="2 3">OEW1</strain>
    </source>
</reference>
<feature type="transmembrane region" description="Helical" evidence="1">
    <location>
        <begin position="6"/>
        <end position="26"/>
    </location>
</feature>
<dbReference type="PATRIC" id="fig|83552.4.peg.944"/>
<proteinExistence type="predicted"/>
<name>A0A0C1E9J7_9BACT</name>
<dbReference type="AlphaFoldDB" id="A0A0C1E9J7"/>